<dbReference type="InterPro" id="IPR037524">
    <property type="entry name" value="PA14/GLEYA"/>
</dbReference>
<accession>A0A1G1XSF5</accession>
<dbReference type="InterPro" id="IPR013783">
    <property type="entry name" value="Ig-like_fold"/>
</dbReference>
<proteinExistence type="predicted"/>
<dbReference type="PROSITE" id="PS50853">
    <property type="entry name" value="FN3"/>
    <property type="match status" value="2"/>
</dbReference>
<dbReference type="SUPFAM" id="SSF49363">
    <property type="entry name" value="Purple acid phosphatase, N-terminal domain"/>
    <property type="match status" value="1"/>
</dbReference>
<dbReference type="SUPFAM" id="SSF56988">
    <property type="entry name" value="Anthrax protective antigen"/>
    <property type="match status" value="1"/>
</dbReference>
<dbReference type="CDD" id="cd00063">
    <property type="entry name" value="FN3"/>
    <property type="match status" value="2"/>
</dbReference>
<dbReference type="SUPFAM" id="SSF49265">
    <property type="entry name" value="Fibronectin type III"/>
    <property type="match status" value="1"/>
</dbReference>
<dbReference type="GO" id="GO:0046872">
    <property type="term" value="F:metal ion binding"/>
    <property type="evidence" value="ECO:0007669"/>
    <property type="project" value="InterPro"/>
</dbReference>
<name>A0A1G1XSF5_9BACT</name>
<dbReference type="SMART" id="SM00060">
    <property type="entry name" value="FN3"/>
    <property type="match status" value="3"/>
</dbReference>
<dbReference type="Pfam" id="PF07691">
    <property type="entry name" value="PA14"/>
    <property type="match status" value="1"/>
</dbReference>
<feature type="domain" description="Fibronectin type-III" evidence="1">
    <location>
        <begin position="250"/>
        <end position="339"/>
    </location>
</feature>
<evidence type="ECO:0000259" key="1">
    <source>
        <dbReference type="PROSITE" id="PS50853"/>
    </source>
</evidence>
<evidence type="ECO:0008006" key="5">
    <source>
        <dbReference type="Google" id="ProtNLM"/>
    </source>
</evidence>
<dbReference type="Gene3D" id="2.60.40.380">
    <property type="entry name" value="Purple acid phosphatase-like, N-terminal"/>
    <property type="match status" value="1"/>
</dbReference>
<dbReference type="EMBL" id="MHIB01000046">
    <property type="protein sequence ID" value="OGY43015.1"/>
    <property type="molecule type" value="Genomic_DNA"/>
</dbReference>
<dbReference type="InterPro" id="IPR008963">
    <property type="entry name" value="Purple_acid_Pase-like_N"/>
</dbReference>
<dbReference type="SMART" id="SM00758">
    <property type="entry name" value="PA14"/>
    <property type="match status" value="1"/>
</dbReference>
<gene>
    <name evidence="3" type="ORF">A2729_05630</name>
</gene>
<dbReference type="Gene3D" id="2.60.40.10">
    <property type="entry name" value="Immunoglobulins"/>
    <property type="match status" value="2"/>
</dbReference>
<dbReference type="PROSITE" id="PS51820">
    <property type="entry name" value="PA14"/>
    <property type="match status" value="1"/>
</dbReference>
<dbReference type="GO" id="GO:0003993">
    <property type="term" value="F:acid phosphatase activity"/>
    <property type="evidence" value="ECO:0007669"/>
    <property type="project" value="InterPro"/>
</dbReference>
<feature type="domain" description="PA14" evidence="2">
    <location>
        <begin position="392"/>
        <end position="527"/>
    </location>
</feature>
<evidence type="ECO:0000313" key="4">
    <source>
        <dbReference type="Proteomes" id="UP000178930"/>
    </source>
</evidence>
<dbReference type="STRING" id="1797532.A2729_05630"/>
<dbReference type="InterPro" id="IPR011658">
    <property type="entry name" value="PA14_dom"/>
</dbReference>
<dbReference type="InterPro" id="IPR003961">
    <property type="entry name" value="FN3_dom"/>
</dbReference>
<dbReference type="Proteomes" id="UP000178930">
    <property type="component" value="Unassembled WGS sequence"/>
</dbReference>
<protein>
    <recommendedName>
        <fullName evidence="5">PA14 domain-containing protein</fullName>
    </recommendedName>
</protein>
<evidence type="ECO:0000313" key="3">
    <source>
        <dbReference type="EMBL" id="OGY43015.1"/>
    </source>
</evidence>
<reference evidence="3 4" key="1">
    <citation type="journal article" date="2016" name="Nat. Commun.">
        <title>Thousands of microbial genomes shed light on interconnected biogeochemical processes in an aquifer system.</title>
        <authorList>
            <person name="Anantharaman K."/>
            <person name="Brown C.T."/>
            <person name="Hug L.A."/>
            <person name="Sharon I."/>
            <person name="Castelle C.J."/>
            <person name="Probst A.J."/>
            <person name="Thomas B.C."/>
            <person name="Singh A."/>
            <person name="Wilkins M.J."/>
            <person name="Karaoz U."/>
            <person name="Brodie E.L."/>
            <person name="Williams K.H."/>
            <person name="Hubbard S.S."/>
            <person name="Banfield J.F."/>
        </authorList>
    </citation>
    <scope>NUCLEOTIDE SEQUENCE [LARGE SCALE GENOMIC DNA]</scope>
</reference>
<dbReference type="InterPro" id="IPR036116">
    <property type="entry name" value="FN3_sf"/>
</dbReference>
<sequence>MTYIFQKNHLKLAKKQPPLNPSLSRRGMGWLLILALFITLLAPISQLQALEPLNISSIAVAKDNNSATISWQVNRPAFGKLEYGLDSGHYIWALSTNQRVTSQAITIFGLNSETTYYFRITATDDATEVRSFEQSFKTTKFGDNTAPVISQVHVPYTTGKTATIQWLTDEEATSEVEYGLTANYGSIKSDSRLVRVHDLTISGLIDGTYYHFRVRSKDKDNNIARWEDLTFQTKVTDISDREALIIYSITPAGENDLYITNSSAVITWRTNKLAEGLVKYGVTTNFGKTVNYNPPRDFFQSITLTGLKADTVYYFQIEAKDVNDKIAKSETLTFKTKPNATTVSQPTTYGSVLGIGTCDVNLETDFGYYGLYYNLSSNHPEVEQYKGDIIPNTKIGRENDWYNPEFFSFSRVDKNLTFGQRFLPVDEGKPGDPYGFAVNWRAIIDVSSGATYRYTIASDDDSWVFIDDQLTSDLGGLHPAKNATKDVYLTAGYHKLEIYYAERQKGGAQFDFKPDGNLKFHPLPEGCEIEDVLDYNRYLGQGFLGGYDRVTQITGNQTGRVLGISTLDVPSDLYRGYACNPDLGYTKIKALYKTTESPDIWAILETGQKHYITSPQSFNTYECNWSKIKTVSKKTLDSYANANLVRTPIDPIIYHLFQRPDHKWLKINLPSPTIFVSYPGNFWGNVARINDLDINSYPNVQLIKTSNQPEVYLISNTSKQKITAPAFQRIGYDWAEVVEINQTHLDTYINGAQID</sequence>
<feature type="domain" description="Fibronectin type-III" evidence="1">
    <location>
        <begin position="51"/>
        <end position="142"/>
    </location>
</feature>
<comment type="caution">
    <text evidence="3">The sequence shown here is derived from an EMBL/GenBank/DDBJ whole genome shotgun (WGS) entry which is preliminary data.</text>
</comment>
<dbReference type="AlphaFoldDB" id="A0A1G1XSF5"/>
<organism evidence="3 4">
    <name type="scientific">Candidatus Buchananbacteria bacterium RIFCSPHIGHO2_01_FULL_39_14</name>
    <dbReference type="NCBI Taxonomy" id="1797532"/>
    <lineage>
        <taxon>Bacteria</taxon>
        <taxon>Candidatus Buchananiibacteriota</taxon>
    </lineage>
</organism>
<evidence type="ECO:0000259" key="2">
    <source>
        <dbReference type="PROSITE" id="PS51820"/>
    </source>
</evidence>